<comment type="similarity">
    <text evidence="2 5">Belongs to the RecX family.</text>
</comment>
<dbReference type="RefSeq" id="WP_219041734.1">
    <property type="nucleotide sequence ID" value="NZ_JAHWDQ010000001.1"/>
</dbReference>
<sequence length="146" mass="17090">MSASVIKAIRIKAMDFLARREYSRHELHQKLTQRFPESTEINSVLDQLIIDGLQSDSRFADSFMRLRVNAGYGPQYIRAELRQRGVAENVVEDTFSNQDVDWVTVAQQLFEKKYAGQDMSDAKLRAKCQRYMQYKGFAFDHIRELF</sequence>
<keyword evidence="10" id="KW-1185">Reference proteome</keyword>
<evidence type="ECO:0000256" key="1">
    <source>
        <dbReference type="ARBA" id="ARBA00004496"/>
    </source>
</evidence>
<feature type="domain" description="RecX second three-helical" evidence="6">
    <location>
        <begin position="55"/>
        <end position="93"/>
    </location>
</feature>
<reference evidence="9" key="1">
    <citation type="submission" date="2021-07" db="EMBL/GenBank/DDBJ databases">
        <title>Zhongshania sp. CAU 1632 isolated from seawater.</title>
        <authorList>
            <person name="Kim W."/>
        </authorList>
    </citation>
    <scope>NUCLEOTIDE SEQUENCE</scope>
    <source>
        <strain evidence="9">CAU 1632</strain>
    </source>
</reference>
<dbReference type="PANTHER" id="PTHR33602">
    <property type="entry name" value="REGULATORY PROTEIN RECX FAMILY PROTEIN"/>
    <property type="match status" value="1"/>
</dbReference>
<dbReference type="EMBL" id="JAHWDQ010000001">
    <property type="protein sequence ID" value="MBW2939480.1"/>
    <property type="molecule type" value="Genomic_DNA"/>
</dbReference>
<comment type="function">
    <text evidence="5">Modulates RecA activity.</text>
</comment>
<keyword evidence="4 5" id="KW-0963">Cytoplasm</keyword>
<organism evidence="9 10">
    <name type="scientific">Zhongshania aquimaris</name>
    <dbReference type="NCBI Taxonomy" id="2857107"/>
    <lineage>
        <taxon>Bacteria</taxon>
        <taxon>Pseudomonadati</taxon>
        <taxon>Pseudomonadota</taxon>
        <taxon>Gammaproteobacteria</taxon>
        <taxon>Cellvibrionales</taxon>
        <taxon>Spongiibacteraceae</taxon>
        <taxon>Zhongshania</taxon>
    </lineage>
</organism>
<proteinExistence type="inferred from homology"/>
<dbReference type="Pfam" id="PF21981">
    <property type="entry name" value="RecX_HTH3"/>
    <property type="match status" value="1"/>
</dbReference>
<gene>
    <name evidence="5" type="primary">recX</name>
    <name evidence="9" type="ORF">KXJ70_01740</name>
</gene>
<comment type="caution">
    <text evidence="9">The sequence shown here is derived from an EMBL/GenBank/DDBJ whole genome shotgun (WGS) entry which is preliminary data.</text>
</comment>
<evidence type="ECO:0000259" key="8">
    <source>
        <dbReference type="Pfam" id="PF21982"/>
    </source>
</evidence>
<dbReference type="InterPro" id="IPR053926">
    <property type="entry name" value="RecX_HTH_1st"/>
</dbReference>
<name>A0ABS6VME5_9GAMM</name>
<evidence type="ECO:0000256" key="5">
    <source>
        <dbReference type="HAMAP-Rule" id="MF_01114"/>
    </source>
</evidence>
<dbReference type="InterPro" id="IPR053924">
    <property type="entry name" value="RecX_HTH_2nd"/>
</dbReference>
<dbReference type="InterPro" id="IPR003783">
    <property type="entry name" value="Regulatory_RecX"/>
</dbReference>
<dbReference type="InterPro" id="IPR053925">
    <property type="entry name" value="RecX_HTH_3rd"/>
</dbReference>
<dbReference type="Pfam" id="PF21982">
    <property type="entry name" value="RecX_HTH1"/>
    <property type="match status" value="1"/>
</dbReference>
<dbReference type="HAMAP" id="MF_01114">
    <property type="entry name" value="RecX"/>
    <property type="match status" value="1"/>
</dbReference>
<feature type="domain" description="RecX first three-helical" evidence="8">
    <location>
        <begin position="12"/>
        <end position="48"/>
    </location>
</feature>
<evidence type="ECO:0000259" key="6">
    <source>
        <dbReference type="Pfam" id="PF02631"/>
    </source>
</evidence>
<evidence type="ECO:0000259" key="7">
    <source>
        <dbReference type="Pfam" id="PF21981"/>
    </source>
</evidence>
<evidence type="ECO:0000256" key="3">
    <source>
        <dbReference type="ARBA" id="ARBA00018111"/>
    </source>
</evidence>
<evidence type="ECO:0000313" key="10">
    <source>
        <dbReference type="Proteomes" id="UP001166291"/>
    </source>
</evidence>
<evidence type="ECO:0000313" key="9">
    <source>
        <dbReference type="EMBL" id="MBW2939480.1"/>
    </source>
</evidence>
<dbReference type="Proteomes" id="UP001166291">
    <property type="component" value="Unassembled WGS sequence"/>
</dbReference>
<accession>A0ABS6VME5</accession>
<comment type="subcellular location">
    <subcellularLocation>
        <location evidence="1 5">Cytoplasm</location>
    </subcellularLocation>
</comment>
<evidence type="ECO:0000256" key="4">
    <source>
        <dbReference type="ARBA" id="ARBA00022490"/>
    </source>
</evidence>
<dbReference type="PANTHER" id="PTHR33602:SF1">
    <property type="entry name" value="REGULATORY PROTEIN RECX FAMILY PROTEIN"/>
    <property type="match status" value="1"/>
</dbReference>
<feature type="domain" description="RecX third three-helical" evidence="7">
    <location>
        <begin position="104"/>
        <end position="144"/>
    </location>
</feature>
<protein>
    <recommendedName>
        <fullName evidence="3 5">Regulatory protein RecX</fullName>
    </recommendedName>
</protein>
<evidence type="ECO:0000256" key="2">
    <source>
        <dbReference type="ARBA" id="ARBA00009695"/>
    </source>
</evidence>
<dbReference type="Pfam" id="PF02631">
    <property type="entry name" value="RecX_HTH2"/>
    <property type="match status" value="1"/>
</dbReference>